<dbReference type="EMBL" id="JACTNZ010000007">
    <property type="protein sequence ID" value="KAG5541756.1"/>
    <property type="molecule type" value="Genomic_DNA"/>
</dbReference>
<comment type="caution">
    <text evidence="1">The sequence shown here is derived from an EMBL/GenBank/DDBJ whole genome shotgun (WGS) entry which is preliminary data.</text>
</comment>
<keyword evidence="2" id="KW-1185">Reference proteome</keyword>
<proteinExistence type="predicted"/>
<protein>
    <submittedName>
        <fullName evidence="1">Uncharacterized protein</fullName>
    </submittedName>
</protein>
<name>A0AAV6JKN6_9ERIC</name>
<dbReference type="Proteomes" id="UP000823749">
    <property type="component" value="Chromosome 7"/>
</dbReference>
<evidence type="ECO:0000313" key="1">
    <source>
        <dbReference type="EMBL" id="KAG5541756.1"/>
    </source>
</evidence>
<accession>A0AAV6JKN6</accession>
<sequence>MQDDPTGAMTASSATFFHSFAFAFILFPFSPTMSSLTSLSTSSLSTLVISMPNPQCLQRYQQFVDCSAQAGQHIIGTPPTILSRIEFHPQWVKNPPTDGCLRIFS</sequence>
<reference evidence="1" key="1">
    <citation type="submission" date="2020-08" db="EMBL/GenBank/DDBJ databases">
        <title>Plant Genome Project.</title>
        <authorList>
            <person name="Zhang R.-G."/>
        </authorList>
    </citation>
    <scope>NUCLEOTIDE SEQUENCE</scope>
    <source>
        <strain evidence="1">WSP0</strain>
        <tissue evidence="1">Leaf</tissue>
    </source>
</reference>
<evidence type="ECO:0000313" key="2">
    <source>
        <dbReference type="Proteomes" id="UP000823749"/>
    </source>
</evidence>
<organism evidence="1 2">
    <name type="scientific">Rhododendron griersonianum</name>
    <dbReference type="NCBI Taxonomy" id="479676"/>
    <lineage>
        <taxon>Eukaryota</taxon>
        <taxon>Viridiplantae</taxon>
        <taxon>Streptophyta</taxon>
        <taxon>Embryophyta</taxon>
        <taxon>Tracheophyta</taxon>
        <taxon>Spermatophyta</taxon>
        <taxon>Magnoliopsida</taxon>
        <taxon>eudicotyledons</taxon>
        <taxon>Gunneridae</taxon>
        <taxon>Pentapetalae</taxon>
        <taxon>asterids</taxon>
        <taxon>Ericales</taxon>
        <taxon>Ericaceae</taxon>
        <taxon>Ericoideae</taxon>
        <taxon>Rhodoreae</taxon>
        <taxon>Rhododendron</taxon>
    </lineage>
</organism>
<dbReference type="AlphaFoldDB" id="A0AAV6JKN6"/>
<gene>
    <name evidence="1" type="ORF">RHGRI_021549</name>
</gene>